<evidence type="ECO:0000313" key="1">
    <source>
        <dbReference type="EnsemblPlants" id="AVESA.00010b.r2.4DG0787610.1.CDS.1"/>
    </source>
</evidence>
<sequence>MTTHTCGINSLDSLAAAEEFFRKNHGKYVVFTITGCVPLASAPLLLRAVRGAMKRDKSGKLSVEGLPLLGDLKERAEELERRRGVCEAIADTAYDNFEDYPSVGDPDTHTIVYRHATDMQRLLSSVQNMDIGAFQQLDQDVDGNIRRYEHHRAMFEDTKAEANEKWIPSINDELYDDDEEE</sequence>
<dbReference type="Proteomes" id="UP001732700">
    <property type="component" value="Chromosome 4D"/>
</dbReference>
<accession>A0ACD5XFQ8</accession>
<proteinExistence type="predicted"/>
<keyword evidence="2" id="KW-1185">Reference proteome</keyword>
<evidence type="ECO:0000313" key="2">
    <source>
        <dbReference type="Proteomes" id="UP001732700"/>
    </source>
</evidence>
<name>A0ACD5XFQ8_AVESA</name>
<dbReference type="EnsemblPlants" id="AVESA.00010b.r2.4DG0787610.1">
    <property type="protein sequence ID" value="AVESA.00010b.r2.4DG0787610.1.CDS.1"/>
    <property type="gene ID" value="AVESA.00010b.r2.4DG0787610"/>
</dbReference>
<organism evidence="1 2">
    <name type="scientific">Avena sativa</name>
    <name type="common">Oat</name>
    <dbReference type="NCBI Taxonomy" id="4498"/>
    <lineage>
        <taxon>Eukaryota</taxon>
        <taxon>Viridiplantae</taxon>
        <taxon>Streptophyta</taxon>
        <taxon>Embryophyta</taxon>
        <taxon>Tracheophyta</taxon>
        <taxon>Spermatophyta</taxon>
        <taxon>Magnoliopsida</taxon>
        <taxon>Liliopsida</taxon>
        <taxon>Poales</taxon>
        <taxon>Poaceae</taxon>
        <taxon>BOP clade</taxon>
        <taxon>Pooideae</taxon>
        <taxon>Poodae</taxon>
        <taxon>Poeae</taxon>
        <taxon>Poeae Chloroplast Group 1 (Aveneae type)</taxon>
        <taxon>Aveninae</taxon>
        <taxon>Avena</taxon>
    </lineage>
</organism>
<reference evidence="1" key="1">
    <citation type="submission" date="2021-05" db="EMBL/GenBank/DDBJ databases">
        <authorList>
            <person name="Scholz U."/>
            <person name="Mascher M."/>
            <person name="Fiebig A."/>
        </authorList>
    </citation>
    <scope>NUCLEOTIDE SEQUENCE [LARGE SCALE GENOMIC DNA]</scope>
</reference>
<protein>
    <submittedName>
        <fullName evidence="1">Uncharacterized protein</fullName>
    </submittedName>
</protein>
<reference evidence="1" key="2">
    <citation type="submission" date="2025-09" db="UniProtKB">
        <authorList>
            <consortium name="EnsemblPlants"/>
        </authorList>
    </citation>
    <scope>IDENTIFICATION</scope>
</reference>